<dbReference type="InterPro" id="IPR036582">
    <property type="entry name" value="Mao_N_sf"/>
</dbReference>
<dbReference type="OrthoDB" id="2339428at2"/>
<reference evidence="2 3" key="1">
    <citation type="submission" date="2019-10" db="EMBL/GenBank/DDBJ databases">
        <title>The Genome Sequence of Clostridium tarantellae Isolated from Fish Brain.</title>
        <authorList>
            <person name="Bano L."/>
            <person name="Kiel M."/>
            <person name="Sales G."/>
            <person name="Doxey A.C."/>
            <person name="Mansfield M.J."/>
            <person name="Schiavone M."/>
            <person name="Rossetto O."/>
            <person name="Pirazzini M."/>
            <person name="Dobrindt U."/>
            <person name="Montecucco C."/>
        </authorList>
    </citation>
    <scope>NUCLEOTIDE SEQUENCE [LARGE SCALE GENOMIC DNA]</scope>
    <source>
        <strain evidence="2 3">DSM 3997</strain>
    </source>
</reference>
<proteinExistence type="predicted"/>
<keyword evidence="3" id="KW-1185">Reference proteome</keyword>
<dbReference type="Pfam" id="PF10096">
    <property type="entry name" value="DUF2334"/>
    <property type="match status" value="1"/>
</dbReference>
<sequence>MKKLITAIILLTLVSGLVGCEKSTSVKTVSLNSTNNESFSVLDKQEDKITLDLEGKVQNLKYPIYIEKNRYYIPVSEIINNSNGEIKINNNSSIDIKFNNENVIINLTENSWINGDKKGALKVSPIVKDNIVYISLVDIANIFDLKTRWYSDKKTIKLYKNRDMKDLKPYKGNGKEKGILRFEDVAIGGTGKQSDSEYLESIRTMGEYLGKRKIPYNIAWIPRYINPKENVDADPSKENKFSLAELIYTLDFVSFNNGKIGLHGYTHQRDNEESGIGNEFGPPYPRVEDAINRMDKALQIAKDMDIKIDFFEAPHYVITKEQNEALESKFKYIFNNYDFDKPLSSQEHPIKAPSGRDTYYIPTPLYYVEGGKANEMVNKILNMPSETFAGLFYHPFLEQALIDFKEGQDGYPETNYKEKSILQRIIEALEQRNINIIPIDSIQ</sequence>
<dbReference type="EMBL" id="WHJC01000199">
    <property type="protein sequence ID" value="MPQ44350.1"/>
    <property type="molecule type" value="Genomic_DNA"/>
</dbReference>
<dbReference type="InterPro" id="IPR018763">
    <property type="entry name" value="DUF2334"/>
</dbReference>
<dbReference type="AlphaFoldDB" id="A0A6I1MN10"/>
<evidence type="ECO:0000313" key="3">
    <source>
        <dbReference type="Proteomes" id="UP000430345"/>
    </source>
</evidence>
<dbReference type="InterPro" id="IPR012854">
    <property type="entry name" value="Cu_amine_oxidase-like_N"/>
</dbReference>
<gene>
    <name evidence="2" type="ORF">GBZ86_11325</name>
</gene>
<protein>
    <submittedName>
        <fullName evidence="2">DUF2334 domain-containing protein</fullName>
    </submittedName>
</protein>
<dbReference type="RefSeq" id="WP_152890744.1">
    <property type="nucleotide sequence ID" value="NZ_WHJC01000199.1"/>
</dbReference>
<dbReference type="Proteomes" id="UP000430345">
    <property type="component" value="Unassembled WGS sequence"/>
</dbReference>
<dbReference type="PROSITE" id="PS51257">
    <property type="entry name" value="PROKAR_LIPOPROTEIN"/>
    <property type="match status" value="1"/>
</dbReference>
<dbReference type="Pfam" id="PF07833">
    <property type="entry name" value="Cu_amine_oxidN1"/>
    <property type="match status" value="1"/>
</dbReference>
<organism evidence="2 3">
    <name type="scientific">Clostridium tarantellae</name>
    <dbReference type="NCBI Taxonomy" id="39493"/>
    <lineage>
        <taxon>Bacteria</taxon>
        <taxon>Bacillati</taxon>
        <taxon>Bacillota</taxon>
        <taxon>Clostridia</taxon>
        <taxon>Eubacteriales</taxon>
        <taxon>Clostridiaceae</taxon>
        <taxon>Clostridium</taxon>
    </lineage>
</organism>
<accession>A0A6I1MN10</accession>
<feature type="domain" description="Copper amine oxidase-like N-terminal" evidence="1">
    <location>
        <begin position="54"/>
        <end position="157"/>
    </location>
</feature>
<evidence type="ECO:0000313" key="2">
    <source>
        <dbReference type="EMBL" id="MPQ44350.1"/>
    </source>
</evidence>
<evidence type="ECO:0000259" key="1">
    <source>
        <dbReference type="Pfam" id="PF07833"/>
    </source>
</evidence>
<dbReference type="SUPFAM" id="SSF55383">
    <property type="entry name" value="Copper amine oxidase, domain N"/>
    <property type="match status" value="1"/>
</dbReference>
<comment type="caution">
    <text evidence="2">The sequence shown here is derived from an EMBL/GenBank/DDBJ whole genome shotgun (WGS) entry which is preliminary data.</text>
</comment>
<name>A0A6I1MN10_9CLOT</name>